<keyword evidence="2" id="KW-0732">Signal</keyword>
<name>A0A1X0AQL0_9MYCO</name>
<dbReference type="STRING" id="1927124.BST13_22960"/>
<protein>
    <submittedName>
        <fullName evidence="3">Uncharacterized protein</fullName>
    </submittedName>
</protein>
<evidence type="ECO:0000313" key="3">
    <source>
        <dbReference type="EMBL" id="ORA32327.1"/>
    </source>
</evidence>
<dbReference type="AlphaFoldDB" id="A0A1X0AQL0"/>
<feature type="signal peptide" evidence="2">
    <location>
        <begin position="1"/>
        <end position="24"/>
    </location>
</feature>
<organism evidence="3 4">
    <name type="scientific">Mycobacterium aquaticum</name>
    <dbReference type="NCBI Taxonomy" id="1927124"/>
    <lineage>
        <taxon>Bacteria</taxon>
        <taxon>Bacillati</taxon>
        <taxon>Actinomycetota</taxon>
        <taxon>Actinomycetes</taxon>
        <taxon>Mycobacteriales</taxon>
        <taxon>Mycobacteriaceae</taxon>
        <taxon>Mycobacterium</taxon>
    </lineage>
</organism>
<sequence length="83" mass="8239">MHRLAYAVAALAAAATLVSCSTESAPQPAPTSTPPEHGSFAHCLTEHGVPAAPGPVAGPPQGVDPGTWQKAMTACSDLAPGPR</sequence>
<dbReference type="PROSITE" id="PS51257">
    <property type="entry name" value="PROKAR_LIPOPROTEIN"/>
    <property type="match status" value="1"/>
</dbReference>
<reference evidence="3 4" key="1">
    <citation type="submission" date="2017-02" db="EMBL/GenBank/DDBJ databases">
        <title>The new phylogeny of genus Mycobacterium.</title>
        <authorList>
            <person name="Tortoli E."/>
            <person name="Trovato A."/>
            <person name="Cirillo D.M."/>
        </authorList>
    </citation>
    <scope>NUCLEOTIDE SEQUENCE [LARGE SCALE GENOMIC DNA]</scope>
    <source>
        <strain evidence="3 4">RW6</strain>
    </source>
</reference>
<evidence type="ECO:0000256" key="2">
    <source>
        <dbReference type="SAM" id="SignalP"/>
    </source>
</evidence>
<dbReference type="RefSeq" id="WP_083166324.1">
    <property type="nucleotide sequence ID" value="NZ_MVHF01000026.1"/>
</dbReference>
<proteinExistence type="predicted"/>
<dbReference type="Proteomes" id="UP000192448">
    <property type="component" value="Unassembled WGS sequence"/>
</dbReference>
<evidence type="ECO:0000313" key="4">
    <source>
        <dbReference type="Proteomes" id="UP000192448"/>
    </source>
</evidence>
<feature type="chain" id="PRO_5039273541" evidence="2">
    <location>
        <begin position="25"/>
        <end position="83"/>
    </location>
</feature>
<evidence type="ECO:0000256" key="1">
    <source>
        <dbReference type="SAM" id="MobiDB-lite"/>
    </source>
</evidence>
<accession>A0A1X0AQL0</accession>
<dbReference type="EMBL" id="MVHF01000026">
    <property type="protein sequence ID" value="ORA32327.1"/>
    <property type="molecule type" value="Genomic_DNA"/>
</dbReference>
<comment type="caution">
    <text evidence="3">The sequence shown here is derived from an EMBL/GenBank/DDBJ whole genome shotgun (WGS) entry which is preliminary data.</text>
</comment>
<feature type="region of interest" description="Disordered" evidence="1">
    <location>
        <begin position="21"/>
        <end position="70"/>
    </location>
</feature>
<keyword evidence="4" id="KW-1185">Reference proteome</keyword>
<gene>
    <name evidence="3" type="ORF">BST13_22960</name>
</gene>